<dbReference type="EMBL" id="JABSTR010000008">
    <property type="protein sequence ID" value="KAH9376811.1"/>
    <property type="molecule type" value="Genomic_DNA"/>
</dbReference>
<keyword evidence="3" id="KW-1185">Reference proteome</keyword>
<comment type="caution">
    <text evidence="2">The sequence shown here is derived from an EMBL/GenBank/DDBJ whole genome shotgun (WGS) entry which is preliminary data.</text>
</comment>
<gene>
    <name evidence="2" type="ORF">HPB48_019384</name>
</gene>
<feature type="region of interest" description="Disordered" evidence="1">
    <location>
        <begin position="116"/>
        <end position="150"/>
    </location>
</feature>
<evidence type="ECO:0000313" key="3">
    <source>
        <dbReference type="Proteomes" id="UP000821853"/>
    </source>
</evidence>
<accession>A0A9J6GN47</accession>
<sequence length="184" mass="19874">MTPNTLRKLANQREEAKWREGAGKKVTLAMYCREKRSIRKATCYDNSRGSDLLAEARLGALRTRVWRKRTGGTLPTQCVACGVVEETVKHILLDCTAIKPAPSAATLEEALGFRTQSPHGAADGEADDGPTGPPLSLASEATSREERANAAAGATLAPGGNAIQASKRRLEDWWRMSLACWQAP</sequence>
<reference evidence="2 3" key="1">
    <citation type="journal article" date="2020" name="Cell">
        <title>Large-Scale Comparative Analyses of Tick Genomes Elucidate Their Genetic Diversity and Vector Capacities.</title>
        <authorList>
            <consortium name="Tick Genome and Microbiome Consortium (TIGMIC)"/>
            <person name="Jia N."/>
            <person name="Wang J."/>
            <person name="Shi W."/>
            <person name="Du L."/>
            <person name="Sun Y."/>
            <person name="Zhan W."/>
            <person name="Jiang J.F."/>
            <person name="Wang Q."/>
            <person name="Zhang B."/>
            <person name="Ji P."/>
            <person name="Bell-Sakyi L."/>
            <person name="Cui X.M."/>
            <person name="Yuan T.T."/>
            <person name="Jiang B.G."/>
            <person name="Yang W.F."/>
            <person name="Lam T.T."/>
            <person name="Chang Q.C."/>
            <person name="Ding S.J."/>
            <person name="Wang X.J."/>
            <person name="Zhu J.G."/>
            <person name="Ruan X.D."/>
            <person name="Zhao L."/>
            <person name="Wei J.T."/>
            <person name="Ye R.Z."/>
            <person name="Que T.C."/>
            <person name="Du C.H."/>
            <person name="Zhou Y.H."/>
            <person name="Cheng J.X."/>
            <person name="Dai P.F."/>
            <person name="Guo W.B."/>
            <person name="Han X.H."/>
            <person name="Huang E.J."/>
            <person name="Li L.F."/>
            <person name="Wei W."/>
            <person name="Gao Y.C."/>
            <person name="Liu J.Z."/>
            <person name="Shao H.Z."/>
            <person name="Wang X."/>
            <person name="Wang C.C."/>
            <person name="Yang T.C."/>
            <person name="Huo Q.B."/>
            <person name="Li W."/>
            <person name="Chen H.Y."/>
            <person name="Chen S.E."/>
            <person name="Zhou L.G."/>
            <person name="Ni X.B."/>
            <person name="Tian J.H."/>
            <person name="Sheng Y."/>
            <person name="Liu T."/>
            <person name="Pan Y.S."/>
            <person name="Xia L.Y."/>
            <person name="Li J."/>
            <person name="Zhao F."/>
            <person name="Cao W.C."/>
        </authorList>
    </citation>
    <scope>NUCLEOTIDE SEQUENCE [LARGE SCALE GENOMIC DNA]</scope>
    <source>
        <strain evidence="2">HaeL-2018</strain>
    </source>
</reference>
<proteinExistence type="predicted"/>
<name>A0A9J6GN47_HAELO</name>
<organism evidence="2 3">
    <name type="scientific">Haemaphysalis longicornis</name>
    <name type="common">Bush tick</name>
    <dbReference type="NCBI Taxonomy" id="44386"/>
    <lineage>
        <taxon>Eukaryota</taxon>
        <taxon>Metazoa</taxon>
        <taxon>Ecdysozoa</taxon>
        <taxon>Arthropoda</taxon>
        <taxon>Chelicerata</taxon>
        <taxon>Arachnida</taxon>
        <taxon>Acari</taxon>
        <taxon>Parasitiformes</taxon>
        <taxon>Ixodida</taxon>
        <taxon>Ixodoidea</taxon>
        <taxon>Ixodidae</taxon>
        <taxon>Haemaphysalinae</taxon>
        <taxon>Haemaphysalis</taxon>
    </lineage>
</organism>
<evidence type="ECO:0000256" key="1">
    <source>
        <dbReference type="SAM" id="MobiDB-lite"/>
    </source>
</evidence>
<evidence type="ECO:0000313" key="2">
    <source>
        <dbReference type="EMBL" id="KAH9376811.1"/>
    </source>
</evidence>
<dbReference type="VEuPathDB" id="VectorBase:HLOH_045616"/>
<protein>
    <submittedName>
        <fullName evidence="2">Uncharacterized protein</fullName>
    </submittedName>
</protein>
<dbReference type="Proteomes" id="UP000821853">
    <property type="component" value="Unassembled WGS sequence"/>
</dbReference>
<dbReference type="OrthoDB" id="6772694at2759"/>
<dbReference type="AlphaFoldDB" id="A0A9J6GN47"/>